<dbReference type="GO" id="GO:0006654">
    <property type="term" value="P:phosphatidic acid biosynthetic process"/>
    <property type="evidence" value="ECO:0007669"/>
    <property type="project" value="InterPro"/>
</dbReference>
<feature type="binding site" evidence="22">
    <location>
        <position position="82"/>
    </location>
    <ligand>
        <name>ATP</name>
        <dbReference type="ChEBI" id="CHEBI:30616"/>
    </ligand>
</feature>
<comment type="subcellular location">
    <subcellularLocation>
        <location evidence="1 24">Cell inner membrane</location>
        <topology evidence="1 24">Multi-pass membrane protein</topology>
    </subcellularLocation>
</comment>
<evidence type="ECO:0000256" key="1">
    <source>
        <dbReference type="ARBA" id="ARBA00004429"/>
    </source>
</evidence>
<dbReference type="Pfam" id="PF01219">
    <property type="entry name" value="DAGK_prokar"/>
    <property type="match status" value="1"/>
</dbReference>
<evidence type="ECO:0000256" key="23">
    <source>
        <dbReference type="PIRSR" id="PIRSR600829-4"/>
    </source>
</evidence>
<feature type="binding site" evidence="22">
    <location>
        <begin position="100"/>
        <end position="101"/>
    </location>
    <ligand>
        <name>ATP</name>
        <dbReference type="ChEBI" id="CHEBI:30616"/>
    </ligand>
</feature>
<feature type="binding site" evidence="21">
    <location>
        <begin position="36"/>
        <end position="40"/>
    </location>
    <ligand>
        <name>substrate</name>
    </ligand>
</feature>
<feature type="binding site" evidence="23">
    <location>
        <position position="82"/>
    </location>
    <ligand>
        <name>a divalent metal cation</name>
        <dbReference type="ChEBI" id="CHEBI:60240"/>
    </ligand>
</feature>
<evidence type="ECO:0000256" key="3">
    <source>
        <dbReference type="ARBA" id="ARBA00012133"/>
    </source>
</evidence>
<comment type="catalytic activity">
    <reaction evidence="24">
        <text>a 1,2-diacyl-sn-glycerol + ATP = a 1,2-diacyl-sn-glycero-3-phosphate + ADP + H(+)</text>
        <dbReference type="Rhea" id="RHEA:10272"/>
        <dbReference type="ChEBI" id="CHEBI:15378"/>
        <dbReference type="ChEBI" id="CHEBI:17815"/>
        <dbReference type="ChEBI" id="CHEBI:30616"/>
        <dbReference type="ChEBI" id="CHEBI:58608"/>
        <dbReference type="ChEBI" id="CHEBI:456216"/>
        <dbReference type="EC" id="2.7.1.107"/>
    </reaction>
</comment>
<keyword evidence="8 24" id="KW-0808">Transferase</keyword>
<dbReference type="EC" id="2.7.1.107" evidence="3 24"/>
<dbReference type="Proteomes" id="UP000070299">
    <property type="component" value="Unassembled WGS sequence"/>
</dbReference>
<evidence type="ECO:0000256" key="18">
    <source>
        <dbReference type="ARBA" id="ARBA00023209"/>
    </source>
</evidence>
<evidence type="ECO:0000256" key="22">
    <source>
        <dbReference type="PIRSR" id="PIRSR600829-3"/>
    </source>
</evidence>
<evidence type="ECO:0000256" key="15">
    <source>
        <dbReference type="ARBA" id="ARBA00022989"/>
    </source>
</evidence>
<dbReference type="RefSeq" id="WP_068378425.1">
    <property type="nucleotide sequence ID" value="NZ_LSNE01000007.1"/>
</dbReference>
<dbReference type="PANTHER" id="PTHR34299:SF1">
    <property type="entry name" value="DIACYLGLYCEROL KINASE"/>
    <property type="match status" value="1"/>
</dbReference>
<feature type="binding site" evidence="22">
    <location>
        <position position="15"/>
    </location>
    <ligand>
        <name>ATP</name>
        <dbReference type="ChEBI" id="CHEBI:30616"/>
    </ligand>
</feature>
<keyword evidence="26" id="KW-1185">Reference proteome</keyword>
<evidence type="ECO:0000256" key="17">
    <source>
        <dbReference type="ARBA" id="ARBA00023136"/>
    </source>
</evidence>
<comment type="caution">
    <text evidence="25">The sequence shown here is derived from an EMBL/GenBank/DDBJ whole genome shotgun (WGS) entry which is preliminary data.</text>
</comment>
<evidence type="ECO:0000256" key="21">
    <source>
        <dbReference type="PIRSR" id="PIRSR600829-2"/>
    </source>
</evidence>
<evidence type="ECO:0000256" key="2">
    <source>
        <dbReference type="ARBA" id="ARBA00005967"/>
    </source>
</evidence>
<dbReference type="GO" id="GO:0046872">
    <property type="term" value="F:metal ion binding"/>
    <property type="evidence" value="ECO:0007669"/>
    <property type="project" value="UniProtKB-KW"/>
</dbReference>
<evidence type="ECO:0000256" key="9">
    <source>
        <dbReference type="ARBA" id="ARBA00022692"/>
    </source>
</evidence>
<name>A0A135ZZ76_9ALTE</name>
<sequence length="130" mass="14431">MTTVVNKPNGTGIGRIIKATKCSYYGFKAAWQHESAFRQELLLVMVLLPLSFLLCESRNHWLLLFASLMLVLFAELINSAIEAVADAVSLEYHTLIGRAKDIGSAVVFIALTVLVVVWGDAVWRIIVLQQ</sequence>
<keyword evidence="15 24" id="KW-1133">Transmembrane helix</keyword>
<feature type="transmembrane region" description="Helical" evidence="24">
    <location>
        <begin position="105"/>
        <end position="127"/>
    </location>
</feature>
<reference evidence="26" key="1">
    <citation type="submission" date="2016-02" db="EMBL/GenBank/DDBJ databases">
        <authorList>
            <person name="Schultz-Johansen M."/>
            <person name="Glaring M.A."/>
            <person name="Bech P.K."/>
            <person name="Stougaard P."/>
        </authorList>
    </citation>
    <scope>NUCLEOTIDE SEQUENCE [LARGE SCALE GENOMIC DNA]</scope>
    <source>
        <strain evidence="26">S66</strain>
    </source>
</reference>
<keyword evidence="5" id="KW-1003">Cell membrane</keyword>
<dbReference type="CDD" id="cd14264">
    <property type="entry name" value="DAGK_IM"/>
    <property type="match status" value="1"/>
</dbReference>
<evidence type="ECO:0000256" key="4">
    <source>
        <dbReference type="ARBA" id="ARBA00017575"/>
    </source>
</evidence>
<dbReference type="PANTHER" id="PTHR34299">
    <property type="entry name" value="DIACYLGLYCEROL KINASE"/>
    <property type="match status" value="1"/>
</dbReference>
<evidence type="ECO:0000256" key="19">
    <source>
        <dbReference type="ARBA" id="ARBA00023264"/>
    </source>
</evidence>
<evidence type="ECO:0000256" key="13">
    <source>
        <dbReference type="ARBA" id="ARBA00022840"/>
    </source>
</evidence>
<evidence type="ECO:0000256" key="8">
    <source>
        <dbReference type="ARBA" id="ARBA00022679"/>
    </source>
</evidence>
<accession>A0A135ZZ76</accession>
<evidence type="ECO:0000256" key="24">
    <source>
        <dbReference type="RuleBase" id="RU363065"/>
    </source>
</evidence>
<keyword evidence="16 24" id="KW-0443">Lipid metabolism</keyword>
<keyword evidence="11 22" id="KW-0547">Nucleotide-binding</keyword>
<dbReference type="AlphaFoldDB" id="A0A135ZZ76"/>
<evidence type="ECO:0000256" key="11">
    <source>
        <dbReference type="ARBA" id="ARBA00022741"/>
    </source>
</evidence>
<evidence type="ECO:0000256" key="14">
    <source>
        <dbReference type="ARBA" id="ARBA00022842"/>
    </source>
</evidence>
<keyword evidence="18" id="KW-0594">Phospholipid biosynthesis</keyword>
<evidence type="ECO:0000313" key="25">
    <source>
        <dbReference type="EMBL" id="KXI28283.1"/>
    </source>
</evidence>
<comment type="similarity">
    <text evidence="2 24">Belongs to the bacterial diacylglycerol kinase family.</text>
</comment>
<keyword evidence="14 23" id="KW-0460">Magnesium</keyword>
<evidence type="ECO:0000256" key="7">
    <source>
        <dbReference type="ARBA" id="ARBA00022519"/>
    </source>
</evidence>
<evidence type="ECO:0000256" key="16">
    <source>
        <dbReference type="ARBA" id="ARBA00023098"/>
    </source>
</evidence>
<evidence type="ECO:0000256" key="20">
    <source>
        <dbReference type="PIRSR" id="PIRSR600829-1"/>
    </source>
</evidence>
<dbReference type="InterPro" id="IPR033718">
    <property type="entry name" value="DAGK_prok"/>
</dbReference>
<comment type="function">
    <text evidence="24">Catalyzes the ATP-dependent phosphorylation of sn-l,2-diacylglycerol (DAG) to phosphatidic acid. Involved in the recycling of diacylglycerol produced as a by-product during membrane-derived oligosaccharide (MDO) biosynthesis.</text>
</comment>
<keyword evidence="6" id="KW-0444">Lipid biosynthesis</keyword>
<organism evidence="25 26">
    <name type="scientific">Paraglaciecola hydrolytica</name>
    <dbReference type="NCBI Taxonomy" id="1799789"/>
    <lineage>
        <taxon>Bacteria</taxon>
        <taxon>Pseudomonadati</taxon>
        <taxon>Pseudomonadota</taxon>
        <taxon>Gammaproteobacteria</taxon>
        <taxon>Alteromonadales</taxon>
        <taxon>Alteromonadaceae</taxon>
        <taxon>Paraglaciecola</taxon>
    </lineage>
</organism>
<feature type="binding site" evidence="22">
    <location>
        <begin position="91"/>
        <end position="93"/>
    </location>
    <ligand>
        <name>ATP</name>
        <dbReference type="ChEBI" id="CHEBI:30616"/>
    </ligand>
</feature>
<dbReference type="OrthoDB" id="9796011at2"/>
<keyword evidence="19 24" id="KW-1208">Phospholipid metabolism</keyword>
<evidence type="ECO:0000313" key="26">
    <source>
        <dbReference type="Proteomes" id="UP000070299"/>
    </source>
</evidence>
<evidence type="ECO:0000256" key="10">
    <source>
        <dbReference type="ARBA" id="ARBA00022723"/>
    </source>
</evidence>
<evidence type="ECO:0000256" key="5">
    <source>
        <dbReference type="ARBA" id="ARBA00022475"/>
    </source>
</evidence>
<keyword evidence="7 24" id="KW-0997">Cell inner membrane</keyword>
<feature type="binding site" evidence="21">
    <location>
        <position position="104"/>
    </location>
    <ligand>
        <name>substrate</name>
    </ligand>
</feature>
<feature type="transmembrane region" description="Helical" evidence="24">
    <location>
        <begin position="36"/>
        <end position="55"/>
    </location>
</feature>
<dbReference type="GO" id="GO:0005886">
    <property type="term" value="C:plasma membrane"/>
    <property type="evidence" value="ECO:0007669"/>
    <property type="project" value="UniProtKB-SubCell"/>
</dbReference>
<gene>
    <name evidence="25" type="ORF">AX660_18090</name>
</gene>
<keyword evidence="17 24" id="KW-0472">Membrane</keyword>
<keyword evidence="13 22" id="KW-0067">ATP-binding</keyword>
<protein>
    <recommendedName>
        <fullName evidence="4 24">Diacylglycerol kinase</fullName>
        <ecNumber evidence="3 24">2.7.1.107</ecNumber>
    </recommendedName>
</protein>
<feature type="transmembrane region" description="Helical" evidence="24">
    <location>
        <begin position="62"/>
        <end position="85"/>
    </location>
</feature>
<keyword evidence="12 24" id="KW-0418">Kinase</keyword>
<dbReference type="EMBL" id="LSNE01000007">
    <property type="protein sequence ID" value="KXI28283.1"/>
    <property type="molecule type" value="Genomic_DNA"/>
</dbReference>
<dbReference type="InterPro" id="IPR000829">
    <property type="entry name" value="DAGK"/>
</dbReference>
<feature type="binding site" evidence="23">
    <location>
        <position position="34"/>
    </location>
    <ligand>
        <name>a divalent metal cation</name>
        <dbReference type="ChEBI" id="CHEBI:60240"/>
    </ligand>
</feature>
<feature type="binding site" evidence="21">
    <location>
        <position position="75"/>
    </location>
    <ligand>
        <name>substrate</name>
    </ligand>
</feature>
<dbReference type="InterPro" id="IPR036945">
    <property type="entry name" value="DAGK_sf"/>
</dbReference>
<keyword evidence="9 24" id="KW-0812">Transmembrane</keyword>
<feature type="binding site" evidence="21">
    <location>
        <position position="15"/>
    </location>
    <ligand>
        <name>substrate</name>
    </ligand>
</feature>
<dbReference type="GO" id="GO:0004143">
    <property type="term" value="F:ATP-dependent diacylglycerol kinase activity"/>
    <property type="evidence" value="ECO:0007669"/>
    <property type="project" value="UniProtKB-EC"/>
</dbReference>
<comment type="cofactor">
    <cofactor evidence="23">
        <name>Mg(2+)</name>
        <dbReference type="ChEBI" id="CHEBI:18420"/>
    </cofactor>
    <text evidence="23">Mn(2+), Zn(2+), Cd(2+) and Co(2+) support activity to lesser extents.</text>
</comment>
<evidence type="ECO:0000256" key="12">
    <source>
        <dbReference type="ARBA" id="ARBA00022777"/>
    </source>
</evidence>
<feature type="binding site" evidence="22">
    <location>
        <position position="34"/>
    </location>
    <ligand>
        <name>ATP</name>
        <dbReference type="ChEBI" id="CHEBI:30616"/>
    </ligand>
</feature>
<dbReference type="Gene3D" id="1.10.287.3610">
    <property type="match status" value="1"/>
</dbReference>
<dbReference type="GO" id="GO:0005524">
    <property type="term" value="F:ATP binding"/>
    <property type="evidence" value="ECO:0007669"/>
    <property type="project" value="UniProtKB-KW"/>
</dbReference>
<feature type="active site" description="Proton acceptor" evidence="20">
    <location>
        <position position="75"/>
    </location>
</feature>
<proteinExistence type="inferred from homology"/>
<dbReference type="STRING" id="1799789.AX660_18090"/>
<keyword evidence="10 23" id="KW-0479">Metal-binding</keyword>
<feature type="binding site" evidence="21">
    <location>
        <begin position="118"/>
        <end position="123"/>
    </location>
    <ligand>
        <name>substrate</name>
    </ligand>
</feature>
<evidence type="ECO:0000256" key="6">
    <source>
        <dbReference type="ARBA" id="ARBA00022516"/>
    </source>
</evidence>